<dbReference type="Pfam" id="PF00664">
    <property type="entry name" value="ABC_membrane"/>
    <property type="match status" value="1"/>
</dbReference>
<dbReference type="PROSITE" id="PS50893">
    <property type="entry name" value="ABC_TRANSPORTER_2"/>
    <property type="match status" value="1"/>
</dbReference>
<dbReference type="InterPro" id="IPR027417">
    <property type="entry name" value="P-loop_NTPase"/>
</dbReference>
<dbReference type="RefSeq" id="WP_190929998.1">
    <property type="nucleotide sequence ID" value="NZ_JACXJA010000029.1"/>
</dbReference>
<evidence type="ECO:0000256" key="6">
    <source>
        <dbReference type="ARBA" id="ARBA00022807"/>
    </source>
</evidence>
<feature type="transmembrane region" description="Helical" evidence="10">
    <location>
        <begin position="276"/>
        <end position="296"/>
    </location>
</feature>
<dbReference type="SUPFAM" id="SSF90123">
    <property type="entry name" value="ABC transporter transmembrane region"/>
    <property type="match status" value="1"/>
</dbReference>
<evidence type="ECO:0000256" key="9">
    <source>
        <dbReference type="ARBA" id="ARBA00023136"/>
    </source>
</evidence>
<dbReference type="Gene3D" id="1.20.1560.10">
    <property type="entry name" value="ABC transporter type 1, transmembrane domain"/>
    <property type="match status" value="1"/>
</dbReference>
<dbReference type="PROSITE" id="PS00211">
    <property type="entry name" value="ABC_TRANSPORTER_1"/>
    <property type="match status" value="1"/>
</dbReference>
<comment type="subcellular location">
    <subcellularLocation>
        <location evidence="1">Cell membrane</location>
        <topology evidence="1">Multi-pass membrane protein</topology>
    </subcellularLocation>
</comment>
<feature type="domain" description="ABC transporter" evidence="11">
    <location>
        <begin position="345"/>
        <end position="579"/>
    </location>
</feature>
<evidence type="ECO:0000256" key="10">
    <source>
        <dbReference type="SAM" id="Phobius"/>
    </source>
</evidence>
<dbReference type="GO" id="GO:0005524">
    <property type="term" value="F:ATP binding"/>
    <property type="evidence" value="ECO:0007669"/>
    <property type="project" value="UniProtKB-KW"/>
</dbReference>
<evidence type="ECO:0000259" key="12">
    <source>
        <dbReference type="PROSITE" id="PS50929"/>
    </source>
</evidence>
<keyword evidence="7 13" id="KW-0067">ATP-binding</keyword>
<dbReference type="InterPro" id="IPR011527">
    <property type="entry name" value="ABC1_TM_dom"/>
</dbReference>
<dbReference type="InterPro" id="IPR003439">
    <property type="entry name" value="ABC_transporter-like_ATP-bd"/>
</dbReference>
<accession>A0A927CCX0</accession>
<keyword evidence="6" id="KW-0788">Thiol protease</keyword>
<dbReference type="CDD" id="cd07346">
    <property type="entry name" value="ABC_6TM_exporters"/>
    <property type="match status" value="1"/>
</dbReference>
<dbReference type="GO" id="GO:0008234">
    <property type="term" value="F:cysteine-type peptidase activity"/>
    <property type="evidence" value="ECO:0007669"/>
    <property type="project" value="UniProtKB-KW"/>
</dbReference>
<dbReference type="Pfam" id="PF00005">
    <property type="entry name" value="ABC_tran"/>
    <property type="match status" value="1"/>
</dbReference>
<keyword evidence="4 10" id="KW-0812">Transmembrane</keyword>
<evidence type="ECO:0000256" key="3">
    <source>
        <dbReference type="ARBA" id="ARBA00022475"/>
    </source>
</evidence>
<dbReference type="EMBL" id="JACXJA010000029">
    <property type="protein sequence ID" value="MBD2864368.1"/>
    <property type="molecule type" value="Genomic_DNA"/>
</dbReference>
<evidence type="ECO:0000256" key="8">
    <source>
        <dbReference type="ARBA" id="ARBA00022989"/>
    </source>
</evidence>
<dbReference type="InterPro" id="IPR039421">
    <property type="entry name" value="Type_1_exporter"/>
</dbReference>
<feature type="domain" description="ABC transmembrane type-1" evidence="12">
    <location>
        <begin position="25"/>
        <end position="308"/>
    </location>
</feature>
<dbReference type="AlphaFoldDB" id="A0A927CCX0"/>
<dbReference type="SUPFAM" id="SSF52540">
    <property type="entry name" value="P-loop containing nucleoside triphosphate hydrolases"/>
    <property type="match status" value="1"/>
</dbReference>
<reference evidence="13" key="1">
    <citation type="submission" date="2020-09" db="EMBL/GenBank/DDBJ databases">
        <title>A novel bacterium of genus Paenibacillus, isolated from South China Sea.</title>
        <authorList>
            <person name="Huang H."/>
            <person name="Mo K."/>
            <person name="Hu Y."/>
        </authorList>
    </citation>
    <scope>NUCLEOTIDE SEQUENCE</scope>
    <source>
        <strain evidence="13">IB182363</strain>
    </source>
</reference>
<dbReference type="Proteomes" id="UP000639396">
    <property type="component" value="Unassembled WGS sequence"/>
</dbReference>
<dbReference type="FunFam" id="3.40.50.300:FF:000299">
    <property type="entry name" value="ABC transporter ATP-binding protein/permease"/>
    <property type="match status" value="1"/>
</dbReference>
<comment type="caution">
    <text evidence="13">The sequence shown here is derived from an EMBL/GenBank/DDBJ whole genome shotgun (WGS) entry which is preliminary data.</text>
</comment>
<dbReference type="SMART" id="SM00382">
    <property type="entry name" value="AAA"/>
    <property type="match status" value="1"/>
</dbReference>
<keyword evidence="6" id="KW-0645">Protease</keyword>
<sequence length="586" mass="63939">MTAPPYRSRVRFLLERLSPHRTRIFLLFALICTGIVIHMYSPRYIGLFIDRAAAGAESSLLFVTALLFLTLTMSRQLLVIVVQSLTSDLHWKVTNRLRLDLTRACLRRELAFYHAHTPGELVERIDGDVGRLGNFLSAFLLKVIGNHLLIAGIVAAIFFLHPLLGWVGLLCSTAALLILHRMGSYGTATVKSYMAQSASLLGLLDETLSGREDIRALNGSSYAFSVYYRGLRRLYPVRKQTGKTLAVVLNTGDITLASVMAAMLLAMGLLSVHGSGLSLGTMFQVYYYMTLLLVPLRNIVGEMSDLQQAGASADRVRELLADADNADSKQSGRSFRWNGDDGIPVSFDNVSFGYDGTDPVLRGVSFHIPAGRSLGVVGKSGSGKTTVARLLFRMCDAQHGSVALGGTDVRTLDKDSLRAAIAYVPQHVELFEGTLRDNITLFDSGVSDQRVMEAIALLRLDDWLKAVPGGLDRLIERDGSNLSAGEAQLLAMARAFLRSPGLVILDEATSLLDSATERTIGNAINALTRSRTSIIIAHRVQAVENTDYVLLLRDGQAVEFGETALLARYPSSEYAKWRREAGAGDA</sequence>
<dbReference type="InterPro" id="IPR036640">
    <property type="entry name" value="ABC1_TM_sf"/>
</dbReference>
<dbReference type="Gene3D" id="3.40.50.300">
    <property type="entry name" value="P-loop containing nucleotide triphosphate hydrolases"/>
    <property type="match status" value="1"/>
</dbReference>
<keyword evidence="3" id="KW-1003">Cell membrane</keyword>
<keyword evidence="6" id="KW-0378">Hydrolase</keyword>
<feature type="transmembrane region" description="Helical" evidence="10">
    <location>
        <begin position="245"/>
        <end position="270"/>
    </location>
</feature>
<keyword evidence="5" id="KW-0547">Nucleotide-binding</keyword>
<dbReference type="InterPro" id="IPR017871">
    <property type="entry name" value="ABC_transporter-like_CS"/>
</dbReference>
<dbReference type="PANTHER" id="PTHR43394:SF1">
    <property type="entry name" value="ATP-BINDING CASSETTE SUB-FAMILY B MEMBER 10, MITOCHONDRIAL"/>
    <property type="match status" value="1"/>
</dbReference>
<dbReference type="GO" id="GO:0016887">
    <property type="term" value="F:ATP hydrolysis activity"/>
    <property type="evidence" value="ECO:0007669"/>
    <property type="project" value="InterPro"/>
</dbReference>
<evidence type="ECO:0000256" key="7">
    <source>
        <dbReference type="ARBA" id="ARBA00022840"/>
    </source>
</evidence>
<gene>
    <name evidence="13" type="ORF">IDH45_20490</name>
</gene>
<dbReference type="PANTHER" id="PTHR43394">
    <property type="entry name" value="ATP-DEPENDENT PERMEASE MDL1, MITOCHONDRIAL"/>
    <property type="match status" value="1"/>
</dbReference>
<feature type="transmembrane region" description="Helical" evidence="10">
    <location>
        <begin position="60"/>
        <end position="82"/>
    </location>
</feature>
<keyword evidence="9 10" id="KW-0472">Membrane</keyword>
<keyword evidence="8 10" id="KW-1133">Transmembrane helix</keyword>
<keyword evidence="2" id="KW-0813">Transport</keyword>
<evidence type="ECO:0000313" key="14">
    <source>
        <dbReference type="Proteomes" id="UP000639396"/>
    </source>
</evidence>
<feature type="transmembrane region" description="Helical" evidence="10">
    <location>
        <begin position="21"/>
        <end position="40"/>
    </location>
</feature>
<proteinExistence type="predicted"/>
<feature type="transmembrane region" description="Helical" evidence="10">
    <location>
        <begin position="139"/>
        <end position="160"/>
    </location>
</feature>
<evidence type="ECO:0000256" key="2">
    <source>
        <dbReference type="ARBA" id="ARBA00022448"/>
    </source>
</evidence>
<feature type="transmembrane region" description="Helical" evidence="10">
    <location>
        <begin position="166"/>
        <end position="184"/>
    </location>
</feature>
<evidence type="ECO:0000256" key="1">
    <source>
        <dbReference type="ARBA" id="ARBA00004651"/>
    </source>
</evidence>
<protein>
    <submittedName>
        <fullName evidence="13">ABC transporter ATP-binding protein</fullName>
    </submittedName>
</protein>
<dbReference type="InterPro" id="IPR003593">
    <property type="entry name" value="AAA+_ATPase"/>
</dbReference>
<organism evidence="13 14">
    <name type="scientific">Paenibacillus oceani</name>
    <dbReference type="NCBI Taxonomy" id="2772510"/>
    <lineage>
        <taxon>Bacteria</taxon>
        <taxon>Bacillati</taxon>
        <taxon>Bacillota</taxon>
        <taxon>Bacilli</taxon>
        <taxon>Bacillales</taxon>
        <taxon>Paenibacillaceae</taxon>
        <taxon>Paenibacillus</taxon>
    </lineage>
</organism>
<evidence type="ECO:0000256" key="5">
    <source>
        <dbReference type="ARBA" id="ARBA00022741"/>
    </source>
</evidence>
<keyword evidence="14" id="KW-1185">Reference proteome</keyword>
<dbReference type="GO" id="GO:0015421">
    <property type="term" value="F:ABC-type oligopeptide transporter activity"/>
    <property type="evidence" value="ECO:0007669"/>
    <property type="project" value="TreeGrafter"/>
</dbReference>
<evidence type="ECO:0000313" key="13">
    <source>
        <dbReference type="EMBL" id="MBD2864368.1"/>
    </source>
</evidence>
<name>A0A927CCX0_9BACL</name>
<evidence type="ECO:0000259" key="11">
    <source>
        <dbReference type="PROSITE" id="PS50893"/>
    </source>
</evidence>
<dbReference type="PROSITE" id="PS50929">
    <property type="entry name" value="ABC_TM1F"/>
    <property type="match status" value="1"/>
</dbReference>
<dbReference type="GO" id="GO:0005886">
    <property type="term" value="C:plasma membrane"/>
    <property type="evidence" value="ECO:0007669"/>
    <property type="project" value="UniProtKB-SubCell"/>
</dbReference>
<evidence type="ECO:0000256" key="4">
    <source>
        <dbReference type="ARBA" id="ARBA00022692"/>
    </source>
</evidence>